<proteinExistence type="predicted"/>
<keyword evidence="1" id="KW-0472">Membrane</keyword>
<dbReference type="EMBL" id="AYXY01000022">
    <property type="protein sequence ID" value="ETN94922.1"/>
    <property type="molecule type" value="Genomic_DNA"/>
</dbReference>
<dbReference type="eggNOG" id="COG1463">
    <property type="taxonomic scope" value="Bacteria"/>
</dbReference>
<protein>
    <submittedName>
        <fullName evidence="3">Virulence factor Mce family protein</fullName>
    </submittedName>
</protein>
<dbReference type="RefSeq" id="WP_038266195.1">
    <property type="nucleotide sequence ID" value="NZ_AYXY01000022.1"/>
</dbReference>
<keyword evidence="4" id="KW-1185">Reference proteome</keyword>
<dbReference type="PANTHER" id="PTHR33371">
    <property type="entry name" value="INTERMEMBRANE PHOSPHOLIPID TRANSPORT SYSTEM BINDING PROTEIN MLAD-RELATED"/>
    <property type="match status" value="1"/>
</dbReference>
<dbReference type="InterPro" id="IPR052336">
    <property type="entry name" value="MlaD_Phospholipid_Transporter"/>
</dbReference>
<dbReference type="InterPro" id="IPR003399">
    <property type="entry name" value="Mce/MlaD"/>
</dbReference>
<feature type="domain" description="Mce/MlaD" evidence="2">
    <location>
        <begin position="42"/>
        <end position="117"/>
    </location>
</feature>
<keyword evidence="1" id="KW-0812">Transmembrane</keyword>
<name>W2UNL1_9FLAO</name>
<sequence>MARSASERLRLGILVTVATAFLVVAAYLIGNNENMFSKTFSIGVLFNNVNGLKEGNNVRFSGVNVGTVKSITMQNDTTIKVVMVLKEEIQPFIKKDAVATIGTDGLVGNMIINIIPGKNTHQPVQDGDQIRSYSKIGADDLLSTLSVTNENAALLTADLLKVTEALTEGKGTLGRLLNDTAMAEDLSKTLTNLKYASYKATTSLEQLSATLNGVDRENSIANVLFKDTLSGMRLKSVIRDLENSGENLDSLLTNLNLIVYDIKGGKGALNYLTTDTVLVQQLEKTIQNIESGTESFNQNMEALKHNFLFRRYYKKLEKEQEKQND</sequence>
<reference evidence="3 4" key="2">
    <citation type="journal article" date="2016" name="Genome Announc.">
        <title>Draft Genome Sequence of Zhouia amylolytica AD3, Isolated from Tidal Flat Sediment.</title>
        <authorList>
            <person name="Jia B."/>
            <person name="Jin H.M."/>
            <person name="Lee H.J."/>
            <person name="Jeon C.O."/>
        </authorList>
    </citation>
    <scope>NUCLEOTIDE SEQUENCE [LARGE SCALE GENOMIC DNA]</scope>
    <source>
        <strain evidence="3 4">AD3</strain>
    </source>
</reference>
<evidence type="ECO:0000259" key="2">
    <source>
        <dbReference type="Pfam" id="PF02470"/>
    </source>
</evidence>
<dbReference type="STRING" id="376730.SAMN04487906_1173"/>
<dbReference type="Pfam" id="PF02470">
    <property type="entry name" value="MlaD"/>
    <property type="match status" value="1"/>
</dbReference>
<dbReference type="PATRIC" id="fig|1286632.3.peg.2074"/>
<dbReference type="AlphaFoldDB" id="W2UNL1"/>
<evidence type="ECO:0000313" key="4">
    <source>
        <dbReference type="Proteomes" id="UP000018850"/>
    </source>
</evidence>
<organism evidence="3 4">
    <name type="scientific">Zhouia amylolytica AD3</name>
    <dbReference type="NCBI Taxonomy" id="1286632"/>
    <lineage>
        <taxon>Bacteria</taxon>
        <taxon>Pseudomonadati</taxon>
        <taxon>Bacteroidota</taxon>
        <taxon>Flavobacteriia</taxon>
        <taxon>Flavobacteriales</taxon>
        <taxon>Flavobacteriaceae</taxon>
        <taxon>Zhouia</taxon>
    </lineage>
</organism>
<feature type="transmembrane region" description="Helical" evidence="1">
    <location>
        <begin position="12"/>
        <end position="30"/>
    </location>
</feature>
<evidence type="ECO:0000256" key="1">
    <source>
        <dbReference type="SAM" id="Phobius"/>
    </source>
</evidence>
<accession>W2UNL1</accession>
<keyword evidence="1" id="KW-1133">Transmembrane helix</keyword>
<comment type="caution">
    <text evidence="3">The sequence shown here is derived from an EMBL/GenBank/DDBJ whole genome shotgun (WGS) entry which is preliminary data.</text>
</comment>
<gene>
    <name evidence="3" type="ORF">P278_20800</name>
</gene>
<dbReference type="Proteomes" id="UP000018850">
    <property type="component" value="Unassembled WGS sequence"/>
</dbReference>
<evidence type="ECO:0000313" key="3">
    <source>
        <dbReference type="EMBL" id="ETN94922.1"/>
    </source>
</evidence>
<dbReference type="PANTHER" id="PTHR33371:SF4">
    <property type="entry name" value="INTERMEMBRANE PHOSPHOLIPID TRANSPORT SYSTEM BINDING PROTEIN MLAD"/>
    <property type="match status" value="1"/>
</dbReference>
<reference evidence="4" key="1">
    <citation type="submission" date="2013-11" db="EMBL/GenBank/DDBJ databases">
        <title>Draft genome sequence from a member of Zhouia, isolated tidal flat.</title>
        <authorList>
            <person name="Jin H."/>
            <person name="Jeon C.O."/>
        </authorList>
    </citation>
    <scope>NUCLEOTIDE SEQUENCE [LARGE SCALE GENOMIC DNA]</scope>
    <source>
        <strain evidence="4">AD3</strain>
    </source>
</reference>